<dbReference type="NCBIfam" id="TIGR00383">
    <property type="entry name" value="corA"/>
    <property type="match status" value="1"/>
</dbReference>
<gene>
    <name evidence="8" type="primary">corA</name>
    <name evidence="9" type="ORF">CBW65_22300</name>
</gene>
<evidence type="ECO:0000256" key="3">
    <source>
        <dbReference type="ARBA" id="ARBA00022448"/>
    </source>
</evidence>
<dbReference type="FunFam" id="1.20.58.340:FF:000012">
    <property type="entry name" value="Magnesium transport protein CorA"/>
    <property type="match status" value="1"/>
</dbReference>
<keyword evidence="6 8" id="KW-1133">Transmembrane helix</keyword>
<organism evidence="9 10">
    <name type="scientific">Tumebacillus avium</name>
    <dbReference type="NCBI Taxonomy" id="1903704"/>
    <lineage>
        <taxon>Bacteria</taxon>
        <taxon>Bacillati</taxon>
        <taxon>Bacillota</taxon>
        <taxon>Bacilli</taxon>
        <taxon>Bacillales</taxon>
        <taxon>Alicyclobacillaceae</taxon>
        <taxon>Tumebacillus</taxon>
    </lineage>
</organism>
<dbReference type="Proteomes" id="UP000195437">
    <property type="component" value="Chromosome"/>
</dbReference>
<comment type="similarity">
    <text evidence="2 8">Belongs to the CorA metal ion transporter (MIT) (TC 1.A.35) family.</text>
</comment>
<protein>
    <recommendedName>
        <fullName evidence="8">Magnesium transport protein CorA</fullName>
    </recommendedName>
</protein>
<sequence length="316" mass="37225">MIRILAVTKQHELLQDLALHDLHREDIAWYWVDFSAPNQSEALLLRDHFKFHPLAVEDCFHFLQRPKIDHYDDYHFFVLHALNQMTLDSEEIDLFVGPNFLVSFHLTNLREVETVWARVLTDDKTHQRGPTFISYLIIDTIVDNYFPAVQQLEDQLDVLEDKTRQQSTRTLMDQVFEIRTDLLALRRTIVPTRDLLYRVLNAEQLESLRPQRVFFSDIYDHLLKLSEMIDANRELTADIRDSYMSLSSNRMNSIMMILTAITTIFMPLTLLTGIYGMNFDYMPGLHEPRAFFIMIASMMGIGVGLFMYFRSKGWFD</sequence>
<evidence type="ECO:0000256" key="4">
    <source>
        <dbReference type="ARBA" id="ARBA00022475"/>
    </source>
</evidence>
<dbReference type="InterPro" id="IPR004488">
    <property type="entry name" value="Mg/Co-transport_prot_CorA"/>
</dbReference>
<dbReference type="InterPro" id="IPR045861">
    <property type="entry name" value="CorA_cytoplasmic_dom"/>
</dbReference>
<dbReference type="SUPFAM" id="SSF144083">
    <property type="entry name" value="Magnesium transport protein CorA, transmembrane region"/>
    <property type="match status" value="1"/>
</dbReference>
<comment type="function">
    <text evidence="8">Mediates influx of magnesium ions.</text>
</comment>
<reference evidence="10" key="1">
    <citation type="submission" date="2017-05" db="EMBL/GenBank/DDBJ databases">
        <authorList>
            <person name="Sung H."/>
        </authorList>
    </citation>
    <scope>NUCLEOTIDE SEQUENCE [LARGE SCALE GENOMIC DNA]</scope>
    <source>
        <strain evidence="10">AR23208</strain>
    </source>
</reference>
<feature type="transmembrane region" description="Helical" evidence="8">
    <location>
        <begin position="289"/>
        <end position="309"/>
    </location>
</feature>
<dbReference type="Pfam" id="PF01544">
    <property type="entry name" value="CorA"/>
    <property type="match status" value="1"/>
</dbReference>
<keyword evidence="7 8" id="KW-0472">Membrane</keyword>
<dbReference type="GO" id="GO:0005886">
    <property type="term" value="C:plasma membrane"/>
    <property type="evidence" value="ECO:0007669"/>
    <property type="project" value="UniProtKB-SubCell"/>
</dbReference>
<keyword evidence="8" id="KW-0460">Magnesium</keyword>
<dbReference type="OrthoDB" id="9803416at2"/>
<dbReference type="SUPFAM" id="SSF143865">
    <property type="entry name" value="CorA soluble domain-like"/>
    <property type="match status" value="1"/>
</dbReference>
<dbReference type="InterPro" id="IPR002523">
    <property type="entry name" value="MgTranspt_CorA/ZnTranspt_ZntB"/>
</dbReference>
<evidence type="ECO:0000256" key="6">
    <source>
        <dbReference type="ARBA" id="ARBA00022989"/>
    </source>
</evidence>
<name>A0A1Y0IS27_9BACL</name>
<dbReference type="RefSeq" id="WP_087458762.1">
    <property type="nucleotide sequence ID" value="NZ_CP021434.1"/>
</dbReference>
<evidence type="ECO:0000256" key="7">
    <source>
        <dbReference type="ARBA" id="ARBA00023136"/>
    </source>
</evidence>
<dbReference type="KEGG" id="tum:CBW65_22300"/>
<keyword evidence="3 8" id="KW-0813">Transport</keyword>
<keyword evidence="5 8" id="KW-0812">Transmembrane</keyword>
<evidence type="ECO:0000256" key="5">
    <source>
        <dbReference type="ARBA" id="ARBA00022692"/>
    </source>
</evidence>
<dbReference type="GO" id="GO:0015087">
    <property type="term" value="F:cobalt ion transmembrane transporter activity"/>
    <property type="evidence" value="ECO:0007669"/>
    <property type="project" value="UniProtKB-UniRule"/>
</dbReference>
<feature type="transmembrane region" description="Helical" evidence="8">
    <location>
        <begin position="254"/>
        <end position="277"/>
    </location>
</feature>
<evidence type="ECO:0000256" key="2">
    <source>
        <dbReference type="ARBA" id="ARBA00009765"/>
    </source>
</evidence>
<dbReference type="Gene3D" id="3.30.460.20">
    <property type="entry name" value="CorA soluble domain-like"/>
    <property type="match status" value="1"/>
</dbReference>
<accession>A0A1Y0IS27</accession>
<dbReference type="EMBL" id="CP021434">
    <property type="protein sequence ID" value="ARU63418.1"/>
    <property type="molecule type" value="Genomic_DNA"/>
</dbReference>
<evidence type="ECO:0000256" key="8">
    <source>
        <dbReference type="RuleBase" id="RU362010"/>
    </source>
</evidence>
<dbReference type="PANTHER" id="PTHR46494">
    <property type="entry name" value="CORA FAMILY METAL ION TRANSPORTER (EUROFUNG)"/>
    <property type="match status" value="1"/>
</dbReference>
<keyword evidence="4 8" id="KW-1003">Cell membrane</keyword>
<evidence type="ECO:0000313" key="10">
    <source>
        <dbReference type="Proteomes" id="UP000195437"/>
    </source>
</evidence>
<dbReference type="GO" id="GO:0050897">
    <property type="term" value="F:cobalt ion binding"/>
    <property type="evidence" value="ECO:0007669"/>
    <property type="project" value="TreeGrafter"/>
</dbReference>
<dbReference type="InterPro" id="IPR045863">
    <property type="entry name" value="CorA_TM1_TM2"/>
</dbReference>
<evidence type="ECO:0000313" key="9">
    <source>
        <dbReference type="EMBL" id="ARU63418.1"/>
    </source>
</evidence>
<dbReference type="PANTHER" id="PTHR46494:SF1">
    <property type="entry name" value="CORA FAMILY METAL ION TRANSPORTER (EUROFUNG)"/>
    <property type="match status" value="1"/>
</dbReference>
<proteinExistence type="inferred from homology"/>
<dbReference type="AlphaFoldDB" id="A0A1Y0IS27"/>
<comment type="subcellular location">
    <subcellularLocation>
        <location evidence="1">Cell membrane</location>
        <topology evidence="1">Multi-pass membrane protein</topology>
    </subcellularLocation>
    <subcellularLocation>
        <location evidence="8">Membrane</location>
        <topology evidence="8">Multi-pass membrane protein</topology>
    </subcellularLocation>
</comment>
<dbReference type="CDD" id="cd12831">
    <property type="entry name" value="TmCorA-like_u2"/>
    <property type="match status" value="1"/>
</dbReference>
<dbReference type="GO" id="GO:0000287">
    <property type="term" value="F:magnesium ion binding"/>
    <property type="evidence" value="ECO:0007669"/>
    <property type="project" value="TreeGrafter"/>
</dbReference>
<dbReference type="Gene3D" id="1.20.58.340">
    <property type="entry name" value="Magnesium transport protein CorA, transmembrane region"/>
    <property type="match status" value="2"/>
</dbReference>
<dbReference type="GO" id="GO:0015095">
    <property type="term" value="F:magnesium ion transmembrane transporter activity"/>
    <property type="evidence" value="ECO:0007669"/>
    <property type="project" value="UniProtKB-UniRule"/>
</dbReference>
<evidence type="ECO:0000256" key="1">
    <source>
        <dbReference type="ARBA" id="ARBA00004651"/>
    </source>
</evidence>
<keyword evidence="8" id="KW-0406">Ion transport</keyword>
<keyword evidence="10" id="KW-1185">Reference proteome</keyword>